<dbReference type="AlphaFoldDB" id="A0A448WL96"/>
<proteinExistence type="predicted"/>
<dbReference type="Proteomes" id="UP000784294">
    <property type="component" value="Unassembled WGS sequence"/>
</dbReference>
<dbReference type="EMBL" id="CAAALY010021489">
    <property type="protein sequence ID" value="VEL14530.1"/>
    <property type="molecule type" value="Genomic_DNA"/>
</dbReference>
<evidence type="ECO:0000313" key="1">
    <source>
        <dbReference type="EMBL" id="VEL14530.1"/>
    </source>
</evidence>
<gene>
    <name evidence="1" type="ORF">PXEA_LOCUS7970</name>
</gene>
<evidence type="ECO:0000313" key="2">
    <source>
        <dbReference type="Proteomes" id="UP000784294"/>
    </source>
</evidence>
<reference evidence="1" key="1">
    <citation type="submission" date="2018-11" db="EMBL/GenBank/DDBJ databases">
        <authorList>
            <consortium name="Pathogen Informatics"/>
        </authorList>
    </citation>
    <scope>NUCLEOTIDE SEQUENCE</scope>
</reference>
<sequence>MAGLASSNARTPEEGIFCLAGQLLLPRKCLTWARWPDNPAVDPQSIRRQTENSNYPGDCKCTQDVVKGALFDVFANQLSAKYTIGSGHILIATANLRRDNRAYHPCTQMREFMIY</sequence>
<name>A0A448WL96_9PLAT</name>
<organism evidence="1 2">
    <name type="scientific">Protopolystoma xenopodis</name>
    <dbReference type="NCBI Taxonomy" id="117903"/>
    <lineage>
        <taxon>Eukaryota</taxon>
        <taxon>Metazoa</taxon>
        <taxon>Spiralia</taxon>
        <taxon>Lophotrochozoa</taxon>
        <taxon>Platyhelminthes</taxon>
        <taxon>Monogenea</taxon>
        <taxon>Polyopisthocotylea</taxon>
        <taxon>Polystomatidea</taxon>
        <taxon>Polystomatidae</taxon>
        <taxon>Protopolystoma</taxon>
    </lineage>
</organism>
<accession>A0A448WL96</accession>
<keyword evidence="2" id="KW-1185">Reference proteome</keyword>
<comment type="caution">
    <text evidence="1">The sequence shown here is derived from an EMBL/GenBank/DDBJ whole genome shotgun (WGS) entry which is preliminary data.</text>
</comment>
<protein>
    <submittedName>
        <fullName evidence="1">Uncharacterized protein</fullName>
    </submittedName>
</protein>